<dbReference type="Proteomes" id="UP001194714">
    <property type="component" value="Unassembled WGS sequence"/>
</dbReference>
<sequence>MIEEVEKKIEALAIPKHISYRPILIHIGDVSDEVVYRDYFDKIIDWTNFL</sequence>
<gene>
    <name evidence="1" type="ORF">NEPTK9_000810</name>
</gene>
<accession>A0ABS0AYU7</accession>
<evidence type="ECO:0000313" key="2">
    <source>
        <dbReference type="Proteomes" id="UP001194714"/>
    </source>
</evidence>
<proteinExistence type="predicted"/>
<organism evidence="1 2">
    <name type="scientific">Candidatus Neptunichlamydia vexilliferae</name>
    <dbReference type="NCBI Taxonomy" id="1651774"/>
    <lineage>
        <taxon>Bacteria</taxon>
        <taxon>Pseudomonadati</taxon>
        <taxon>Chlamydiota</taxon>
        <taxon>Chlamydiia</taxon>
        <taxon>Parachlamydiales</taxon>
        <taxon>Simkaniaceae</taxon>
        <taxon>Candidatus Neptunichlamydia</taxon>
    </lineage>
</organism>
<comment type="caution">
    <text evidence="1">The sequence shown here is derived from an EMBL/GenBank/DDBJ whole genome shotgun (WGS) entry which is preliminary data.</text>
</comment>
<reference evidence="1 2" key="1">
    <citation type="submission" date="2020-01" db="EMBL/GenBank/DDBJ databases">
        <title>Draft genome sequence of Cand. Neptunochlamydia vexilliferae K9.</title>
        <authorList>
            <person name="Schulz F."/>
            <person name="Koestlbacher S."/>
            <person name="Wascher F."/>
            <person name="Pizzetti I."/>
            <person name="Horn M."/>
        </authorList>
    </citation>
    <scope>NUCLEOTIDE SEQUENCE [LARGE SCALE GENOMIC DNA]</scope>
    <source>
        <strain evidence="1 2">K9</strain>
    </source>
</reference>
<keyword evidence="2" id="KW-1185">Reference proteome</keyword>
<dbReference type="EMBL" id="JAAEJV010000016">
    <property type="protein sequence ID" value="MBF5059300.1"/>
    <property type="molecule type" value="Genomic_DNA"/>
</dbReference>
<evidence type="ECO:0000313" key="1">
    <source>
        <dbReference type="EMBL" id="MBF5059300.1"/>
    </source>
</evidence>
<dbReference type="RefSeq" id="WP_194847607.1">
    <property type="nucleotide sequence ID" value="NZ_JAAEJV010000016.1"/>
</dbReference>
<name>A0ABS0AYU7_9BACT</name>
<protein>
    <submittedName>
        <fullName evidence="1">Uncharacterized protein</fullName>
    </submittedName>
</protein>